<keyword evidence="3" id="KW-1185">Reference proteome</keyword>
<feature type="region of interest" description="Disordered" evidence="1">
    <location>
        <begin position="1"/>
        <end position="20"/>
    </location>
</feature>
<dbReference type="EMBL" id="PGTS01000005">
    <property type="protein sequence ID" value="PKR48834.1"/>
    <property type="molecule type" value="Genomic_DNA"/>
</dbReference>
<dbReference type="Proteomes" id="UP000233365">
    <property type="component" value="Unassembled WGS sequence"/>
</dbReference>
<name>A0ABX4R795_9PROT</name>
<proteinExistence type="predicted"/>
<accession>A0ABX4R795</accession>
<dbReference type="RefSeq" id="WP_101247568.1">
    <property type="nucleotide sequence ID" value="NZ_PGTS01000005.1"/>
</dbReference>
<evidence type="ECO:0000256" key="1">
    <source>
        <dbReference type="SAM" id="MobiDB-lite"/>
    </source>
</evidence>
<organism evidence="2 3">
    <name type="scientific">Thalassospira povalilytica</name>
    <dbReference type="NCBI Taxonomy" id="732237"/>
    <lineage>
        <taxon>Bacteria</taxon>
        <taxon>Pseudomonadati</taxon>
        <taxon>Pseudomonadota</taxon>
        <taxon>Alphaproteobacteria</taxon>
        <taxon>Rhodospirillales</taxon>
        <taxon>Thalassospiraceae</taxon>
        <taxon>Thalassospira</taxon>
    </lineage>
</organism>
<feature type="region of interest" description="Disordered" evidence="1">
    <location>
        <begin position="30"/>
        <end position="70"/>
    </location>
</feature>
<comment type="caution">
    <text evidence="2">The sequence shown here is derived from an EMBL/GenBank/DDBJ whole genome shotgun (WGS) entry which is preliminary data.</text>
</comment>
<sequence length="103" mass="11088">MSGRNCRDQDDKQGQSFPGGCAAVLSDVARMSPGKGQERDRERGFVYPGPLKSAGTHAHIDGSGQTARPNGVVRLRGKAGRVSRWATERRCDYGIVPYGVVVD</sequence>
<protein>
    <submittedName>
        <fullName evidence="2">Uncharacterized protein</fullName>
    </submittedName>
</protein>
<feature type="compositionally biased region" description="Basic and acidic residues" evidence="1">
    <location>
        <begin position="1"/>
        <end position="13"/>
    </location>
</feature>
<evidence type="ECO:0000313" key="2">
    <source>
        <dbReference type="EMBL" id="PKR48834.1"/>
    </source>
</evidence>
<evidence type="ECO:0000313" key="3">
    <source>
        <dbReference type="Proteomes" id="UP000233365"/>
    </source>
</evidence>
<gene>
    <name evidence="2" type="ORF">CU041_15350</name>
</gene>
<reference evidence="2 3" key="1">
    <citation type="submission" date="2017-11" db="EMBL/GenBank/DDBJ databases">
        <title>Biodiversity and function of Thalassospira species in the particle-attached aromatic-hydrocarbon-degrading consortia from the surface seawater of the China South Sea.</title>
        <authorList>
            <person name="Dong C."/>
            <person name="Liu R."/>
            <person name="Shao Z."/>
        </authorList>
    </citation>
    <scope>NUCLEOTIDE SEQUENCE [LARGE SCALE GENOMIC DNA]</scope>
    <source>
        <strain evidence="2 3">139Z-12</strain>
    </source>
</reference>